<dbReference type="InterPro" id="IPR012334">
    <property type="entry name" value="Pectin_lyas_fold"/>
</dbReference>
<dbReference type="EMBL" id="CP159258">
    <property type="protein sequence ID" value="XCG75931.1"/>
    <property type="molecule type" value="Genomic_DNA"/>
</dbReference>
<dbReference type="InterPro" id="IPR024535">
    <property type="entry name" value="RHGA/B-epi-like_pectate_lyase"/>
</dbReference>
<protein>
    <submittedName>
        <fullName evidence="2">Glycosyl hydrolase family 28-related protein</fullName>
    </submittedName>
</protein>
<dbReference type="Pfam" id="PF12708">
    <property type="entry name" value="Pect-lyase_RHGA_epim"/>
    <property type="match status" value="1"/>
</dbReference>
<accession>A0AAU8E905</accession>
<evidence type="ECO:0000313" key="2">
    <source>
        <dbReference type="EMBL" id="XCG75931.1"/>
    </source>
</evidence>
<dbReference type="GO" id="GO:0016787">
    <property type="term" value="F:hydrolase activity"/>
    <property type="evidence" value="ECO:0007669"/>
    <property type="project" value="UniProtKB-KW"/>
</dbReference>
<keyword evidence="2" id="KW-0378">Hydrolase</keyword>
<dbReference type="InterPro" id="IPR011050">
    <property type="entry name" value="Pectin_lyase_fold/virulence"/>
</dbReference>
<dbReference type="Gene3D" id="2.160.20.10">
    <property type="entry name" value="Single-stranded right-handed beta-helix, Pectin lyase-like"/>
    <property type="match status" value="1"/>
</dbReference>
<dbReference type="SUPFAM" id="SSF51126">
    <property type="entry name" value="Pectin lyase-like"/>
    <property type="match status" value="1"/>
</dbReference>
<name>A0AAU8E905_9PSED</name>
<organism evidence="2">
    <name type="scientific">Pseudomonas sp. MYb327</name>
    <dbReference type="NCBI Taxonomy" id="2745230"/>
    <lineage>
        <taxon>Bacteria</taxon>
        <taxon>Pseudomonadati</taxon>
        <taxon>Pseudomonadota</taxon>
        <taxon>Gammaproteobacteria</taxon>
        <taxon>Pseudomonadales</taxon>
        <taxon>Pseudomonadaceae</taxon>
        <taxon>Pseudomonas</taxon>
    </lineage>
</organism>
<evidence type="ECO:0000259" key="1">
    <source>
        <dbReference type="Pfam" id="PF12708"/>
    </source>
</evidence>
<proteinExistence type="predicted"/>
<gene>
    <name evidence="2" type="ORF">ABVN21_07635</name>
</gene>
<sequence length="484" mass="50095">MSILRAEKLQTLDSSVTLSIADLDETLTALGLSVAEAISRLANSSISVKELGATGDGVTDDTAAIVSAATQYRDLFFPLGHYIVTGQIQCQPNCRISGSGMSGATGTRIQRKGNWIGDTFRVGTADGTVAALACRFTDFLVEQLHPGFDISTSVTMVDRLTDGQAHIRIFGGYACFVDRVWLQHAPYGVVLVGCTQPEIGIIKSYGSWDNKNAAISEQIAAVWVGDNQAISAHRFNTQVKLGNIYVGVGGPSPTRTITVGSGSFAGYENIGARYGVLVTGAEGISISGYAGGAGQDCIAFIPSGLVTNVRIDDIFLDECFGALIHTYPAANAVIGMTLGANVQCNGQLQARNCLRIEDNAGSPTLFGLSIEGGIYSNTLETAFFLAGLASANIAPGLVNNYNGRGGGTGNVAISTGAYVTGSSNDIHFDGGLYGGGANTWSASNNCQYGPYVETAGKATAANVRSKLGLAGGATVGGISQTYPT</sequence>
<reference evidence="2" key="1">
    <citation type="submission" date="2024-06" db="EMBL/GenBank/DDBJ databases">
        <title>The Caenorhabditis elegans bacterial microbiome influences microsporidia infection through nutrient limitation and inhibiting parasite invasion.</title>
        <authorList>
            <person name="Tamim El Jarkass H."/>
            <person name="Castelblanco S."/>
            <person name="Kaur M."/>
            <person name="Wan Y.C."/>
            <person name="Ellis A.E."/>
            <person name="Sheldon R.D."/>
            <person name="Lien E.C."/>
            <person name="Burton N.O."/>
            <person name="Wright G.D."/>
            <person name="Reinke A.W."/>
        </authorList>
    </citation>
    <scope>NUCLEOTIDE SEQUENCE</scope>
    <source>
        <strain evidence="2">MYb327</strain>
    </source>
</reference>
<dbReference type="AlphaFoldDB" id="A0AAU8E905"/>
<dbReference type="RefSeq" id="WP_339555890.1">
    <property type="nucleotide sequence ID" value="NZ_CP159258.1"/>
</dbReference>
<feature type="domain" description="Rhamnogalacturonase A/B/Epimerase-like pectate lyase" evidence="1">
    <location>
        <begin position="46"/>
        <end position="105"/>
    </location>
</feature>